<evidence type="ECO:0000313" key="9">
    <source>
        <dbReference type="EMBL" id="KAF2307051.1"/>
    </source>
</evidence>
<dbReference type="SUPFAM" id="SSF54171">
    <property type="entry name" value="DNA-binding domain"/>
    <property type="match status" value="1"/>
</dbReference>
<keyword evidence="6" id="KW-0539">Nucleus</keyword>
<evidence type="ECO:0000256" key="3">
    <source>
        <dbReference type="ARBA" id="ARBA00023015"/>
    </source>
</evidence>
<keyword evidence="10" id="KW-1185">Reference proteome</keyword>
<feature type="region of interest" description="Disordered" evidence="7">
    <location>
        <begin position="386"/>
        <end position="412"/>
    </location>
</feature>
<dbReference type="GO" id="GO:0009873">
    <property type="term" value="P:ethylene-activated signaling pathway"/>
    <property type="evidence" value="ECO:0007669"/>
    <property type="project" value="UniProtKB-KW"/>
</dbReference>
<dbReference type="CDD" id="cd00018">
    <property type="entry name" value="AP2"/>
    <property type="match status" value="1"/>
</dbReference>
<evidence type="ECO:0000256" key="2">
    <source>
        <dbReference type="ARBA" id="ARBA00022745"/>
    </source>
</evidence>
<dbReference type="GO" id="GO:0005634">
    <property type="term" value="C:nucleus"/>
    <property type="evidence" value="ECO:0007669"/>
    <property type="project" value="UniProtKB-SubCell"/>
</dbReference>
<feature type="region of interest" description="Disordered" evidence="7">
    <location>
        <begin position="1"/>
        <end position="66"/>
    </location>
</feature>
<keyword evidence="4" id="KW-0238">DNA-binding</keyword>
<feature type="compositionally biased region" description="Polar residues" evidence="7">
    <location>
        <begin position="395"/>
        <end position="412"/>
    </location>
</feature>
<reference evidence="9 10" key="1">
    <citation type="journal article" date="2020" name="Mol. Plant">
        <title>The Chromosome-Based Rubber Tree Genome Provides New Insights into Spurge Genome Evolution and Rubber Biosynthesis.</title>
        <authorList>
            <person name="Liu J."/>
            <person name="Shi C."/>
            <person name="Shi C.C."/>
            <person name="Li W."/>
            <person name="Zhang Q.J."/>
            <person name="Zhang Y."/>
            <person name="Li K."/>
            <person name="Lu H.F."/>
            <person name="Shi C."/>
            <person name="Zhu S.T."/>
            <person name="Xiao Z.Y."/>
            <person name="Nan H."/>
            <person name="Yue Y."/>
            <person name="Zhu X.G."/>
            <person name="Wu Y."/>
            <person name="Hong X.N."/>
            <person name="Fan G.Y."/>
            <person name="Tong Y."/>
            <person name="Zhang D."/>
            <person name="Mao C.L."/>
            <person name="Liu Y.L."/>
            <person name="Hao S.J."/>
            <person name="Liu W.Q."/>
            <person name="Lv M.Q."/>
            <person name="Zhang H.B."/>
            <person name="Liu Y."/>
            <person name="Hu-Tang G.R."/>
            <person name="Wang J.P."/>
            <person name="Wang J.H."/>
            <person name="Sun Y.H."/>
            <person name="Ni S.B."/>
            <person name="Chen W.B."/>
            <person name="Zhang X.C."/>
            <person name="Jiao Y.N."/>
            <person name="Eichler E.E."/>
            <person name="Li G.H."/>
            <person name="Liu X."/>
            <person name="Gao L.Z."/>
        </authorList>
    </citation>
    <scope>NUCLEOTIDE SEQUENCE [LARGE SCALE GENOMIC DNA]</scope>
    <source>
        <strain evidence="10">cv. GT1</strain>
        <tissue evidence="9">Leaf</tissue>
    </source>
</reference>
<evidence type="ECO:0000256" key="4">
    <source>
        <dbReference type="ARBA" id="ARBA00023125"/>
    </source>
</evidence>
<organism evidence="9 10">
    <name type="scientific">Hevea brasiliensis</name>
    <name type="common">Para rubber tree</name>
    <name type="synonym">Siphonia brasiliensis</name>
    <dbReference type="NCBI Taxonomy" id="3981"/>
    <lineage>
        <taxon>Eukaryota</taxon>
        <taxon>Viridiplantae</taxon>
        <taxon>Streptophyta</taxon>
        <taxon>Embryophyta</taxon>
        <taxon>Tracheophyta</taxon>
        <taxon>Spermatophyta</taxon>
        <taxon>Magnoliopsida</taxon>
        <taxon>eudicotyledons</taxon>
        <taxon>Gunneridae</taxon>
        <taxon>Pentapetalae</taxon>
        <taxon>rosids</taxon>
        <taxon>fabids</taxon>
        <taxon>Malpighiales</taxon>
        <taxon>Euphorbiaceae</taxon>
        <taxon>Crotonoideae</taxon>
        <taxon>Micrandreae</taxon>
        <taxon>Hevea</taxon>
    </lineage>
</organism>
<name>A0A6A6M041_HEVBR</name>
<protein>
    <recommendedName>
        <fullName evidence="8">AP2/ERF domain-containing protein</fullName>
    </recommendedName>
</protein>
<dbReference type="EMBL" id="JAAGAX010000008">
    <property type="protein sequence ID" value="KAF2307051.1"/>
    <property type="molecule type" value="Genomic_DNA"/>
</dbReference>
<feature type="domain" description="AP2/ERF" evidence="8">
    <location>
        <begin position="64"/>
        <end position="121"/>
    </location>
</feature>
<dbReference type="PROSITE" id="PS51032">
    <property type="entry name" value="AP2_ERF"/>
    <property type="match status" value="1"/>
</dbReference>
<gene>
    <name evidence="9" type="ORF">GH714_024550</name>
</gene>
<evidence type="ECO:0000256" key="5">
    <source>
        <dbReference type="ARBA" id="ARBA00023163"/>
    </source>
</evidence>
<dbReference type="AlphaFoldDB" id="A0A6A6M041"/>
<dbReference type="InterPro" id="IPR001471">
    <property type="entry name" value="AP2/ERF_dom"/>
</dbReference>
<sequence>MEEALRRLNGMTHVQKSIPHEQPITDNHKKSTNGAAAAASASSTTTTNKRSLKESGGGSGGTMRYRGVRRRPWGRYAAEIRDPQSKERRWLGTFDTAEEAACAYDNAARAMRGLKARTNFVYPTSDPHSSTDPFLPPFSFSSKESQASIRDFTSRHCNTNSSNWPSFGNPHVPYCFGPQRNSSASFNMLLLRSSMSSLPLNEHNRSYNFSGGSDRTNSQADYMEFFPQEPSDSGLLQEIIQGFLPKPSDKIDSSKSSINCTGQSTVAPVPEMSAHSSLDELRRSIKSEHLVKNEHLGVYLDHYHGGPAQFESFQGVNSHWFRTAMNEMMNQQQALKALIYGIWYNFGLGVFTVKGLCRTKEEQKERMDSGQIFDKTNKQVEIPSEAENISGGVTKPQTTPTSGSAMPQLTRQPSATKNNCLCSPTSHAGSFRCRLHRAPSLQRTKSIDSTSLRDSTTATANDPAASNANIDEA</sequence>
<evidence type="ECO:0000256" key="7">
    <source>
        <dbReference type="SAM" id="MobiDB-lite"/>
    </source>
</evidence>
<feature type="compositionally biased region" description="Low complexity" evidence="7">
    <location>
        <begin position="35"/>
        <end position="47"/>
    </location>
</feature>
<feature type="region of interest" description="Disordered" evidence="7">
    <location>
        <begin position="442"/>
        <end position="473"/>
    </location>
</feature>
<accession>A0A6A6M041</accession>
<comment type="subcellular location">
    <subcellularLocation>
        <location evidence="1">Nucleus</location>
    </subcellularLocation>
</comment>
<dbReference type="PRINTS" id="PR00367">
    <property type="entry name" value="ETHRSPELEMNT"/>
</dbReference>
<dbReference type="PANTHER" id="PTHR31677:SF146">
    <property type="entry name" value="ETHYLENE-RESPONSIVE TRANSCRIPTION FACTOR ESR2"/>
    <property type="match status" value="1"/>
</dbReference>
<evidence type="ECO:0000256" key="6">
    <source>
        <dbReference type="ARBA" id="ARBA00023242"/>
    </source>
</evidence>
<evidence type="ECO:0000259" key="8">
    <source>
        <dbReference type="PROSITE" id="PS51032"/>
    </source>
</evidence>
<dbReference type="SMART" id="SM00380">
    <property type="entry name" value="AP2"/>
    <property type="match status" value="1"/>
</dbReference>
<dbReference type="InterPro" id="IPR036955">
    <property type="entry name" value="AP2/ERF_dom_sf"/>
</dbReference>
<comment type="caution">
    <text evidence="9">The sequence shown here is derived from an EMBL/GenBank/DDBJ whole genome shotgun (WGS) entry which is preliminary data.</text>
</comment>
<dbReference type="Pfam" id="PF00847">
    <property type="entry name" value="AP2"/>
    <property type="match status" value="1"/>
</dbReference>
<keyword evidence="5" id="KW-0804">Transcription</keyword>
<dbReference type="Proteomes" id="UP000467840">
    <property type="component" value="Chromosome 9"/>
</dbReference>
<dbReference type="GO" id="GO:0003677">
    <property type="term" value="F:DNA binding"/>
    <property type="evidence" value="ECO:0007669"/>
    <property type="project" value="UniProtKB-KW"/>
</dbReference>
<evidence type="ECO:0000256" key="1">
    <source>
        <dbReference type="ARBA" id="ARBA00004123"/>
    </source>
</evidence>
<dbReference type="PANTHER" id="PTHR31677">
    <property type="entry name" value="AP2 DOMAIN CLASS TRANSCRIPTION FACTOR"/>
    <property type="match status" value="1"/>
</dbReference>
<proteinExistence type="predicted"/>
<keyword evidence="3" id="KW-0805">Transcription regulation</keyword>
<keyword evidence="2" id="KW-0936">Ethylene signaling pathway</keyword>
<evidence type="ECO:0000313" key="10">
    <source>
        <dbReference type="Proteomes" id="UP000467840"/>
    </source>
</evidence>
<dbReference type="FunFam" id="3.30.730.10:FF:000001">
    <property type="entry name" value="Ethylene-responsive transcription factor 2"/>
    <property type="match status" value="1"/>
</dbReference>
<dbReference type="GO" id="GO:0003700">
    <property type="term" value="F:DNA-binding transcription factor activity"/>
    <property type="evidence" value="ECO:0007669"/>
    <property type="project" value="InterPro"/>
</dbReference>
<dbReference type="Gene3D" id="3.30.730.10">
    <property type="entry name" value="AP2/ERF domain"/>
    <property type="match status" value="1"/>
</dbReference>
<dbReference type="InterPro" id="IPR016177">
    <property type="entry name" value="DNA-bd_dom_sf"/>
</dbReference>